<feature type="non-terminal residue" evidence="2">
    <location>
        <position position="1"/>
    </location>
</feature>
<dbReference type="Proteomes" id="UP001228049">
    <property type="component" value="Unassembled WGS sequence"/>
</dbReference>
<accession>A0AAD9FIY6</accession>
<dbReference type="EMBL" id="JASDAP010000004">
    <property type="protein sequence ID" value="KAK1904447.1"/>
    <property type="molecule type" value="Genomic_DNA"/>
</dbReference>
<gene>
    <name evidence="2" type="ORF">KUDE01_011629</name>
</gene>
<feature type="non-terminal residue" evidence="2">
    <location>
        <position position="60"/>
    </location>
</feature>
<comment type="caution">
    <text evidence="2">The sequence shown here is derived from an EMBL/GenBank/DDBJ whole genome shotgun (WGS) entry which is preliminary data.</text>
</comment>
<evidence type="ECO:0000313" key="2">
    <source>
        <dbReference type="EMBL" id="KAK1904447.1"/>
    </source>
</evidence>
<feature type="compositionally biased region" description="Gly residues" evidence="1">
    <location>
        <begin position="1"/>
        <end position="10"/>
    </location>
</feature>
<name>A0AAD9FIY6_DISEL</name>
<feature type="region of interest" description="Disordered" evidence="1">
    <location>
        <begin position="1"/>
        <end position="60"/>
    </location>
</feature>
<organism evidence="2 3">
    <name type="scientific">Dissostichus eleginoides</name>
    <name type="common">Patagonian toothfish</name>
    <name type="synonym">Dissostichus amissus</name>
    <dbReference type="NCBI Taxonomy" id="100907"/>
    <lineage>
        <taxon>Eukaryota</taxon>
        <taxon>Metazoa</taxon>
        <taxon>Chordata</taxon>
        <taxon>Craniata</taxon>
        <taxon>Vertebrata</taxon>
        <taxon>Euteleostomi</taxon>
        <taxon>Actinopterygii</taxon>
        <taxon>Neopterygii</taxon>
        <taxon>Teleostei</taxon>
        <taxon>Neoteleostei</taxon>
        <taxon>Acanthomorphata</taxon>
        <taxon>Eupercaria</taxon>
        <taxon>Perciformes</taxon>
        <taxon>Notothenioidei</taxon>
        <taxon>Nototheniidae</taxon>
        <taxon>Dissostichus</taxon>
    </lineage>
</organism>
<proteinExistence type="predicted"/>
<evidence type="ECO:0000256" key="1">
    <source>
        <dbReference type="SAM" id="MobiDB-lite"/>
    </source>
</evidence>
<dbReference type="AlphaFoldDB" id="A0AAD9FIY6"/>
<keyword evidence="3" id="KW-1185">Reference proteome</keyword>
<protein>
    <submittedName>
        <fullName evidence="2">Palmitoyltransferase ZDHHC13</fullName>
    </submittedName>
</protein>
<sequence length="60" mass="6617">WYGPLIGGPGLSRHGNCTKANKEVEKSRGNNGDTKGLPSTVEDFRRDSHKAEPDAKPQRR</sequence>
<reference evidence="2" key="1">
    <citation type="submission" date="2023-04" db="EMBL/GenBank/DDBJ databases">
        <title>Chromosome-level genome of Chaenocephalus aceratus.</title>
        <authorList>
            <person name="Park H."/>
        </authorList>
    </citation>
    <scope>NUCLEOTIDE SEQUENCE</scope>
    <source>
        <strain evidence="2">DE</strain>
        <tissue evidence="2">Muscle</tissue>
    </source>
</reference>
<feature type="compositionally biased region" description="Basic and acidic residues" evidence="1">
    <location>
        <begin position="42"/>
        <end position="60"/>
    </location>
</feature>
<evidence type="ECO:0000313" key="3">
    <source>
        <dbReference type="Proteomes" id="UP001228049"/>
    </source>
</evidence>